<evidence type="ECO:0000256" key="6">
    <source>
        <dbReference type="SAM" id="Phobius"/>
    </source>
</evidence>
<reference evidence="8" key="1">
    <citation type="submission" date="2018-05" db="EMBL/GenBank/DDBJ databases">
        <authorList>
            <person name="Lanie J.A."/>
            <person name="Ng W.-L."/>
            <person name="Kazmierczak K.M."/>
            <person name="Andrzejewski T.M."/>
            <person name="Davidsen T.M."/>
            <person name="Wayne K.J."/>
            <person name="Tettelin H."/>
            <person name="Glass J.I."/>
            <person name="Rusch D."/>
            <person name="Podicherti R."/>
            <person name="Tsui H.-C.T."/>
            <person name="Winkler M.E."/>
        </authorList>
    </citation>
    <scope>NUCLEOTIDE SEQUENCE</scope>
</reference>
<feature type="non-terminal residue" evidence="8">
    <location>
        <position position="1"/>
    </location>
</feature>
<feature type="transmembrane region" description="Helical" evidence="6">
    <location>
        <begin position="306"/>
        <end position="324"/>
    </location>
</feature>
<dbReference type="SUPFAM" id="SSF82866">
    <property type="entry name" value="Multidrug efflux transporter AcrB transmembrane domain"/>
    <property type="match status" value="2"/>
</dbReference>
<feature type="transmembrane region" description="Helical" evidence="6">
    <location>
        <begin position="359"/>
        <end position="379"/>
    </location>
</feature>
<accession>A0A382HUX0</accession>
<evidence type="ECO:0000256" key="4">
    <source>
        <dbReference type="ARBA" id="ARBA00022989"/>
    </source>
</evidence>
<comment type="subcellular location">
    <subcellularLocation>
        <location evidence="1">Cell membrane</location>
        <topology evidence="1">Multi-pass membrane protein</topology>
    </subcellularLocation>
</comment>
<protein>
    <recommendedName>
        <fullName evidence="7">SSD domain-containing protein</fullName>
    </recommendedName>
</protein>
<proteinExistence type="predicted"/>
<feature type="transmembrane region" description="Helical" evidence="6">
    <location>
        <begin position="386"/>
        <end position="405"/>
    </location>
</feature>
<evidence type="ECO:0000256" key="1">
    <source>
        <dbReference type="ARBA" id="ARBA00004651"/>
    </source>
</evidence>
<name>A0A382HUX0_9ZZZZ</name>
<organism evidence="8">
    <name type="scientific">marine metagenome</name>
    <dbReference type="NCBI Taxonomy" id="408172"/>
    <lineage>
        <taxon>unclassified sequences</taxon>
        <taxon>metagenomes</taxon>
        <taxon>ecological metagenomes</taxon>
    </lineage>
</organism>
<dbReference type="InterPro" id="IPR050545">
    <property type="entry name" value="Mycobact_MmpL"/>
</dbReference>
<feature type="domain" description="SSD" evidence="7">
    <location>
        <begin position="1"/>
        <end position="61"/>
    </location>
</feature>
<evidence type="ECO:0000256" key="3">
    <source>
        <dbReference type="ARBA" id="ARBA00022692"/>
    </source>
</evidence>
<keyword evidence="4 6" id="KW-1133">Transmembrane helix</keyword>
<dbReference type="InterPro" id="IPR004869">
    <property type="entry name" value="MMPL_dom"/>
</dbReference>
<dbReference type="GO" id="GO:0005886">
    <property type="term" value="C:plasma membrane"/>
    <property type="evidence" value="ECO:0007669"/>
    <property type="project" value="UniProtKB-SubCell"/>
</dbReference>
<gene>
    <name evidence="8" type="ORF">METZ01_LOCUS243769</name>
</gene>
<evidence type="ECO:0000259" key="7">
    <source>
        <dbReference type="PROSITE" id="PS50156"/>
    </source>
</evidence>
<dbReference type="Gene3D" id="1.20.1640.10">
    <property type="entry name" value="Multidrug efflux transporter AcrB transmembrane domain"/>
    <property type="match status" value="1"/>
</dbReference>
<dbReference type="AlphaFoldDB" id="A0A382HUX0"/>
<dbReference type="PANTHER" id="PTHR33406:SF13">
    <property type="entry name" value="MEMBRANE PROTEIN YDFJ"/>
    <property type="match status" value="1"/>
</dbReference>
<dbReference type="PROSITE" id="PS50156">
    <property type="entry name" value="SSD"/>
    <property type="match status" value="1"/>
</dbReference>
<dbReference type="EMBL" id="UINC01063360">
    <property type="protein sequence ID" value="SVB90915.1"/>
    <property type="molecule type" value="Genomic_DNA"/>
</dbReference>
<dbReference type="InterPro" id="IPR000731">
    <property type="entry name" value="SSD"/>
</dbReference>
<keyword evidence="5 6" id="KW-0472">Membrane</keyword>
<evidence type="ECO:0000256" key="5">
    <source>
        <dbReference type="ARBA" id="ARBA00023136"/>
    </source>
</evidence>
<sequence>QRALSCIFPGITLGVITSVIGFIGLCFTPFPGLQQMAIFCIAGLVSVYICVVLFYPQIFSTMRCDPDKSIYRLVSAYLKRWNTTTISHVRKIVVVLLVLLLGGIPFLEGKDDVRAMQSLSPELMANDLMTAELLGNPSASQFFVVSGTSEDEMLERLGEVSESLDLLKSANLLGSYHTLNDYVPSRLEQRSNLALLQKFVMQHKDELETLFIESGLPETAYTDYVRYLNSKTGLVFSLQELLKMTGSEELSFLYAGEFEGQSVSLVTLEGVRDIHQLQRVAEGIDHIIFVDKVASFSDLLNNYRHLSLLWVAAAYVVIFIILLMRYGFIQGAFILIPSLLATLISLSLVVFLVGSYSLFHVLALFLVMGIGVDYGLFLAENNKDERYAMVAIILSALTTLLSFSLLMMSNTSALHDFGFTIAIGIVVTFLLSPIALTDKNRKMRLNDSF</sequence>
<dbReference type="PANTHER" id="PTHR33406">
    <property type="entry name" value="MEMBRANE PROTEIN MJ1562-RELATED"/>
    <property type="match status" value="1"/>
</dbReference>
<feature type="transmembrane region" description="Helical" evidence="6">
    <location>
        <begin position="417"/>
        <end position="436"/>
    </location>
</feature>
<feature type="transmembrane region" description="Helical" evidence="6">
    <location>
        <begin position="7"/>
        <end position="30"/>
    </location>
</feature>
<feature type="transmembrane region" description="Helical" evidence="6">
    <location>
        <begin position="331"/>
        <end position="353"/>
    </location>
</feature>
<evidence type="ECO:0000313" key="8">
    <source>
        <dbReference type="EMBL" id="SVB90915.1"/>
    </source>
</evidence>
<feature type="transmembrane region" description="Helical" evidence="6">
    <location>
        <begin position="89"/>
        <end position="107"/>
    </location>
</feature>
<evidence type="ECO:0000256" key="2">
    <source>
        <dbReference type="ARBA" id="ARBA00022475"/>
    </source>
</evidence>
<dbReference type="Pfam" id="PF03176">
    <property type="entry name" value="MMPL"/>
    <property type="match status" value="1"/>
</dbReference>
<keyword evidence="2" id="KW-1003">Cell membrane</keyword>
<keyword evidence="3 6" id="KW-0812">Transmembrane</keyword>
<feature type="transmembrane region" description="Helical" evidence="6">
    <location>
        <begin position="36"/>
        <end position="55"/>
    </location>
</feature>